<proteinExistence type="predicted"/>
<protein>
    <submittedName>
        <fullName evidence="1">Uncharacterized protein</fullName>
    </submittedName>
</protein>
<dbReference type="Proteomes" id="UP000193685">
    <property type="component" value="Unassembled WGS sequence"/>
</dbReference>
<gene>
    <name evidence="1" type="ORF">BCR37DRAFT_381870</name>
</gene>
<dbReference type="AlphaFoldDB" id="A0A1Y2F676"/>
<accession>A0A1Y2F676</accession>
<evidence type="ECO:0000313" key="2">
    <source>
        <dbReference type="Proteomes" id="UP000193685"/>
    </source>
</evidence>
<dbReference type="RefSeq" id="XP_040723616.1">
    <property type="nucleotide sequence ID" value="XM_040869773.1"/>
</dbReference>
<organism evidence="1 2">
    <name type="scientific">Protomyces lactucae-debilis</name>
    <dbReference type="NCBI Taxonomy" id="2754530"/>
    <lineage>
        <taxon>Eukaryota</taxon>
        <taxon>Fungi</taxon>
        <taxon>Dikarya</taxon>
        <taxon>Ascomycota</taxon>
        <taxon>Taphrinomycotina</taxon>
        <taxon>Taphrinomycetes</taxon>
        <taxon>Taphrinales</taxon>
        <taxon>Protomycetaceae</taxon>
        <taxon>Protomyces</taxon>
    </lineage>
</organism>
<dbReference type="GeneID" id="63786372"/>
<keyword evidence="2" id="KW-1185">Reference proteome</keyword>
<evidence type="ECO:0000313" key="1">
    <source>
        <dbReference type="EMBL" id="ORY78984.1"/>
    </source>
</evidence>
<sequence length="94" mass="10581">MSLLAERLCAAGQLGLQDLDDRKMPAIVFKQIENFPIAHYVIVVNLRGFMRRLTERDLASTLHNEDLCGALSTGHLTPWPRSHLGVCRLRTGRV</sequence>
<name>A0A1Y2F676_PROLT</name>
<dbReference type="EMBL" id="MCFI01000016">
    <property type="protein sequence ID" value="ORY78984.1"/>
    <property type="molecule type" value="Genomic_DNA"/>
</dbReference>
<reference evidence="1 2" key="1">
    <citation type="submission" date="2016-07" db="EMBL/GenBank/DDBJ databases">
        <title>Pervasive Adenine N6-methylation of Active Genes in Fungi.</title>
        <authorList>
            <consortium name="DOE Joint Genome Institute"/>
            <person name="Mondo S.J."/>
            <person name="Dannebaum R.O."/>
            <person name="Kuo R.C."/>
            <person name="Labutti K."/>
            <person name="Haridas S."/>
            <person name="Kuo A."/>
            <person name="Salamov A."/>
            <person name="Ahrendt S.R."/>
            <person name="Lipzen A."/>
            <person name="Sullivan W."/>
            <person name="Andreopoulos W.B."/>
            <person name="Clum A."/>
            <person name="Lindquist E."/>
            <person name="Daum C."/>
            <person name="Ramamoorthy G.K."/>
            <person name="Gryganskyi A."/>
            <person name="Culley D."/>
            <person name="Magnuson J.K."/>
            <person name="James T.Y."/>
            <person name="O'Malley M.A."/>
            <person name="Stajich J.E."/>
            <person name="Spatafora J.W."/>
            <person name="Visel A."/>
            <person name="Grigoriev I.V."/>
        </authorList>
    </citation>
    <scope>NUCLEOTIDE SEQUENCE [LARGE SCALE GENOMIC DNA]</scope>
    <source>
        <strain evidence="1 2">12-1054</strain>
    </source>
</reference>
<comment type="caution">
    <text evidence="1">The sequence shown here is derived from an EMBL/GenBank/DDBJ whole genome shotgun (WGS) entry which is preliminary data.</text>
</comment>